<feature type="domain" description="C2" evidence="8">
    <location>
        <begin position="156"/>
        <end position="331"/>
    </location>
</feature>
<gene>
    <name evidence="12" type="primary">LOC100200854</name>
</gene>
<evidence type="ECO:0000256" key="3">
    <source>
        <dbReference type="ARBA" id="ARBA00005823"/>
    </source>
</evidence>
<comment type="subcellular location">
    <subcellularLocation>
        <location evidence="1">Cytoplasm</location>
    </subcellularLocation>
    <subcellularLocation>
        <location evidence="2">Late endosome</location>
    </subcellularLocation>
</comment>
<dbReference type="PROSITE" id="PS50004">
    <property type="entry name" value="C2"/>
    <property type="match status" value="2"/>
</dbReference>
<name>A0ABM4BT67_HYDVU</name>
<dbReference type="InterPro" id="IPR000008">
    <property type="entry name" value="C2_dom"/>
</dbReference>
<dbReference type="SMART" id="SM00239">
    <property type="entry name" value="C2"/>
    <property type="match status" value="2"/>
</dbReference>
<dbReference type="PANTHER" id="PTHR45999:SF6">
    <property type="entry name" value="MHD2 DOMAIN-CONTAINING PROTEIN"/>
    <property type="match status" value="1"/>
</dbReference>
<evidence type="ECO:0000256" key="4">
    <source>
        <dbReference type="ARBA" id="ARBA00022483"/>
    </source>
</evidence>
<dbReference type="Pfam" id="PF00168">
    <property type="entry name" value="C2"/>
    <property type="match status" value="2"/>
</dbReference>
<reference evidence="12" key="1">
    <citation type="submission" date="2025-08" db="UniProtKB">
        <authorList>
            <consortium name="RefSeq"/>
        </authorList>
    </citation>
    <scope>IDENTIFICATION</scope>
</reference>
<dbReference type="PANTHER" id="PTHR45999">
    <property type="entry name" value="UNC-13-4A, ISOFORM B"/>
    <property type="match status" value="1"/>
</dbReference>
<feature type="region of interest" description="Disordered" evidence="7">
    <location>
        <begin position="1170"/>
        <end position="1190"/>
    </location>
</feature>
<dbReference type="Proteomes" id="UP001652625">
    <property type="component" value="Chromosome 04"/>
</dbReference>
<dbReference type="InterPro" id="IPR014772">
    <property type="entry name" value="Munc13_dom-2"/>
</dbReference>
<evidence type="ECO:0000259" key="10">
    <source>
        <dbReference type="PROSITE" id="PS51259"/>
    </source>
</evidence>
<comment type="similarity">
    <text evidence="3">Belongs to the unc-13 family.</text>
</comment>
<proteinExistence type="inferred from homology"/>
<evidence type="ECO:0000313" key="12">
    <source>
        <dbReference type="RefSeq" id="XP_065652342.1"/>
    </source>
</evidence>
<keyword evidence="4" id="KW-0268">Exocytosis</keyword>
<keyword evidence="5" id="KW-0963">Cytoplasm</keyword>
<keyword evidence="11" id="KW-1185">Reference proteome</keyword>
<dbReference type="PROSITE" id="PS51258">
    <property type="entry name" value="MHD1"/>
    <property type="match status" value="1"/>
</dbReference>
<evidence type="ECO:0000313" key="11">
    <source>
        <dbReference type="Proteomes" id="UP001652625"/>
    </source>
</evidence>
<evidence type="ECO:0000256" key="2">
    <source>
        <dbReference type="ARBA" id="ARBA00004603"/>
    </source>
</evidence>
<sequence>MLSRRMVYRKKHFKMQNGEQTRRRVSIRRKVGSQASRQLLLNLGDSMALAQNDTQSHRGKVLDGSFFEDMTVLEANQSSRVEKAYNSIKERNYDGEDVWSIDQSIFKPPEKEKALLLYKELVYTMKYQLGKRDQSGDSLSDGEIFGYGKQVFGISASEHKTIYDEVSKLKPPECYLNLKVIGAAGLDPKDANGFSDPYCMISVIDIGEGDAKDKSKKKKKVLRDFQKEENIKLTKIKLKTLHPEWNQHFKFVVNDVKNQVLRVDIWDKDDNTVVWDSNNAITAIKGVKGAGRFLREMYQSARSPDSFLDDFMGLVEIPLKSLPEEGLDSWFQLEPQSEKKKANGKLHLRMSLSAKVSSKSTSIAHAVNKEVAYNSTLTSDQIYDEFFNYFVRYDCQRNIDFEPGKYWDGTIMDKAEIVLKQYCVQHEVSKLQQIVVQWKVYSYLCQKTLLSYKKLIDLLVIYSEESCIDELSEKENEDFLISLETFCNHAEHLLSKYRYIFSAGNPDKILQLTQLLVCLDKIHKLPVYANKFPHKQLSKQVADEIEKSTTEWFFLTEAFYQSVSQTPLDELKKLVQLTNTIIADLKIGVSDYKPVFQIVDIDYNAVVFNKIELLLSEIVETCALKSEGELIAKGSQEFGTAMFELFIAVRHLHSFKKNIPQENTRKGGLDSYCDWFKKGVIKWLDIATLKAEQRIEKAVLIDEVRVIDSMVKHSTSAVDVTCCLGQICIFWKNIDWPDVSGAYMFLSQISGIIGKCAMDYAEMIFQKLKVKGFYDNEGQFDVTDQLCIMMNNMAHVLEFLNYVPEALEYEKVVKAMAIIHGEDRLEQLQATLRNIILCAQEDMDNKLEQIIKHVGRRVKESFNGYINKIIYQHKVEVSQAADPLLEYIDSNLVTLNLALLSGVFNKILLNFWEMFVASSIEIVEKDCTKLQACHYDRLIKLLPVVMEFFYGDGKGVSAESLTFDSYTKLIKLMHLNASSTEQLIEEYYVNMCEFQKTADSSLGQICFKIFYCNRTRTLNIYVMNCKKLLPMDTSGYSDPYVVLQLKPDHLFPKQSTKSTSIQKSTLFPLFDESFQFDIPHPDCLKNGATLLFTIYDKDRLDDDLSGEVFYGLQDLPGLHHDSVQGAFGSVPQIEMNLCVAPLIGDCVKVLNNRRPNDQLASTFLDKQKERHHKMSENVKRAKQQLQKIKK</sequence>
<dbReference type="InterPro" id="IPR035892">
    <property type="entry name" value="C2_domain_sf"/>
</dbReference>
<evidence type="ECO:0000256" key="7">
    <source>
        <dbReference type="SAM" id="MobiDB-lite"/>
    </source>
</evidence>
<evidence type="ECO:0000256" key="1">
    <source>
        <dbReference type="ARBA" id="ARBA00004496"/>
    </source>
</evidence>
<protein>
    <submittedName>
        <fullName evidence="12">BAI1-associated protein 3 isoform X4</fullName>
    </submittedName>
</protein>
<accession>A0ABM4BT67</accession>
<evidence type="ECO:0000256" key="6">
    <source>
        <dbReference type="ARBA" id="ARBA00022753"/>
    </source>
</evidence>
<organism evidence="11 12">
    <name type="scientific">Hydra vulgaris</name>
    <name type="common">Hydra</name>
    <name type="synonym">Hydra attenuata</name>
    <dbReference type="NCBI Taxonomy" id="6087"/>
    <lineage>
        <taxon>Eukaryota</taxon>
        <taxon>Metazoa</taxon>
        <taxon>Cnidaria</taxon>
        <taxon>Hydrozoa</taxon>
        <taxon>Hydroidolina</taxon>
        <taxon>Anthoathecata</taxon>
        <taxon>Aplanulata</taxon>
        <taxon>Hydridae</taxon>
        <taxon>Hydra</taxon>
    </lineage>
</organism>
<evidence type="ECO:0000259" key="8">
    <source>
        <dbReference type="PROSITE" id="PS50004"/>
    </source>
</evidence>
<feature type="domain" description="MHD2" evidence="10">
    <location>
        <begin position="878"/>
        <end position="987"/>
    </location>
</feature>
<dbReference type="CDD" id="cd08676">
    <property type="entry name" value="C2A_Munc13-like"/>
    <property type="match status" value="1"/>
</dbReference>
<feature type="domain" description="C2" evidence="8">
    <location>
        <begin position="1001"/>
        <end position="1127"/>
    </location>
</feature>
<dbReference type="SUPFAM" id="SSF49562">
    <property type="entry name" value="C2 domain (Calcium/lipid-binding domain, CaLB)"/>
    <property type="match status" value="2"/>
</dbReference>
<feature type="domain" description="MHD1" evidence="9">
    <location>
        <begin position="643"/>
        <end position="764"/>
    </location>
</feature>
<keyword evidence="6" id="KW-0967">Endosome</keyword>
<dbReference type="Gene3D" id="1.10.357.50">
    <property type="match status" value="1"/>
</dbReference>
<dbReference type="CDD" id="cd04009">
    <property type="entry name" value="C2B_Munc13-like"/>
    <property type="match status" value="1"/>
</dbReference>
<evidence type="ECO:0000256" key="5">
    <source>
        <dbReference type="ARBA" id="ARBA00022490"/>
    </source>
</evidence>
<dbReference type="Gene3D" id="2.60.40.150">
    <property type="entry name" value="C2 domain"/>
    <property type="match status" value="2"/>
</dbReference>
<dbReference type="InterPro" id="IPR052095">
    <property type="entry name" value="UNC-13_domain"/>
</dbReference>
<dbReference type="InterPro" id="IPR014770">
    <property type="entry name" value="Munc13_1"/>
</dbReference>
<evidence type="ECO:0000259" key="9">
    <source>
        <dbReference type="PROSITE" id="PS51258"/>
    </source>
</evidence>
<dbReference type="GeneID" id="100200854"/>
<dbReference type="RefSeq" id="XP_065652342.1">
    <property type="nucleotide sequence ID" value="XM_065796270.1"/>
</dbReference>
<dbReference type="PROSITE" id="PS51259">
    <property type="entry name" value="MHD2"/>
    <property type="match status" value="1"/>
</dbReference>